<proteinExistence type="predicted"/>
<accession>A0ABS8VF99</accession>
<evidence type="ECO:0000313" key="2">
    <source>
        <dbReference type="Proteomes" id="UP000823775"/>
    </source>
</evidence>
<comment type="caution">
    <text evidence="1">The sequence shown here is derived from an EMBL/GenBank/DDBJ whole genome shotgun (WGS) entry which is preliminary data.</text>
</comment>
<dbReference type="Proteomes" id="UP000823775">
    <property type="component" value="Unassembled WGS sequence"/>
</dbReference>
<gene>
    <name evidence="1" type="ORF">HAX54_033852</name>
</gene>
<name>A0ABS8VF99_DATST</name>
<evidence type="ECO:0000313" key="1">
    <source>
        <dbReference type="EMBL" id="MCD9645147.1"/>
    </source>
</evidence>
<sequence length="79" mass="8217">GCGCSMSSSPPLLSSMSSICLFEETDLPSISSSCPATSYLCSSNGFKITIELFHVPSVTLLSLFPGLTPVTNPCEAVPE</sequence>
<feature type="non-terminal residue" evidence="1">
    <location>
        <position position="79"/>
    </location>
</feature>
<dbReference type="EMBL" id="JACEIK010004346">
    <property type="protein sequence ID" value="MCD9645147.1"/>
    <property type="molecule type" value="Genomic_DNA"/>
</dbReference>
<feature type="non-terminal residue" evidence="1">
    <location>
        <position position="1"/>
    </location>
</feature>
<protein>
    <submittedName>
        <fullName evidence="1">Uncharacterized protein</fullName>
    </submittedName>
</protein>
<keyword evidence="2" id="KW-1185">Reference proteome</keyword>
<reference evidence="1 2" key="1">
    <citation type="journal article" date="2021" name="BMC Genomics">
        <title>Datura genome reveals duplications of psychoactive alkaloid biosynthetic genes and high mutation rate following tissue culture.</title>
        <authorList>
            <person name="Rajewski A."/>
            <person name="Carter-House D."/>
            <person name="Stajich J."/>
            <person name="Litt A."/>
        </authorList>
    </citation>
    <scope>NUCLEOTIDE SEQUENCE [LARGE SCALE GENOMIC DNA]</scope>
    <source>
        <strain evidence="1">AR-01</strain>
    </source>
</reference>
<organism evidence="1 2">
    <name type="scientific">Datura stramonium</name>
    <name type="common">Jimsonweed</name>
    <name type="synonym">Common thornapple</name>
    <dbReference type="NCBI Taxonomy" id="4076"/>
    <lineage>
        <taxon>Eukaryota</taxon>
        <taxon>Viridiplantae</taxon>
        <taxon>Streptophyta</taxon>
        <taxon>Embryophyta</taxon>
        <taxon>Tracheophyta</taxon>
        <taxon>Spermatophyta</taxon>
        <taxon>Magnoliopsida</taxon>
        <taxon>eudicotyledons</taxon>
        <taxon>Gunneridae</taxon>
        <taxon>Pentapetalae</taxon>
        <taxon>asterids</taxon>
        <taxon>lamiids</taxon>
        <taxon>Solanales</taxon>
        <taxon>Solanaceae</taxon>
        <taxon>Solanoideae</taxon>
        <taxon>Datureae</taxon>
        <taxon>Datura</taxon>
    </lineage>
</organism>